<dbReference type="SUPFAM" id="SSF52540">
    <property type="entry name" value="P-loop containing nucleoside triphosphate hydrolases"/>
    <property type="match status" value="1"/>
</dbReference>
<dbReference type="GO" id="GO:0003777">
    <property type="term" value="F:microtubule motor activity"/>
    <property type="evidence" value="ECO:0007669"/>
    <property type="project" value="InterPro"/>
</dbReference>
<dbReference type="GO" id="GO:0005524">
    <property type="term" value="F:ATP binding"/>
    <property type="evidence" value="ECO:0007669"/>
    <property type="project" value="InterPro"/>
</dbReference>
<feature type="domain" description="Kinesin motor" evidence="4">
    <location>
        <begin position="32"/>
        <end position="89"/>
    </location>
</feature>
<accession>A0AA38YTH2</accession>
<evidence type="ECO:0000313" key="5">
    <source>
        <dbReference type="EMBL" id="KAJ9676383.1"/>
    </source>
</evidence>
<keyword evidence="6" id="KW-1185">Reference proteome</keyword>
<evidence type="ECO:0000256" key="3">
    <source>
        <dbReference type="SAM" id="MobiDB-lite"/>
    </source>
</evidence>
<dbReference type="PANTHER" id="PTHR47972:SF2">
    <property type="entry name" value="KINESIN-LIKE PROTEIN KIN-14S"/>
    <property type="match status" value="1"/>
</dbReference>
<evidence type="ECO:0000259" key="4">
    <source>
        <dbReference type="PROSITE" id="PS50067"/>
    </source>
</evidence>
<reference evidence="5 6" key="1">
    <citation type="journal article" date="2023" name="BMC Biotechnol.">
        <title>Vitis rotundifolia cv Carlos genome sequencing.</title>
        <authorList>
            <person name="Huff M."/>
            <person name="Hulse-Kemp A."/>
            <person name="Scheffler B."/>
            <person name="Youngblood R."/>
            <person name="Simpson S."/>
            <person name="Babiker E."/>
            <person name="Staton M."/>
        </authorList>
    </citation>
    <scope>NUCLEOTIDE SEQUENCE [LARGE SCALE GENOMIC DNA]</scope>
    <source>
        <tissue evidence="5">Leaf</tissue>
    </source>
</reference>
<evidence type="ECO:0000256" key="1">
    <source>
        <dbReference type="ARBA" id="ARBA00023175"/>
    </source>
</evidence>
<name>A0AA38YTH2_VITRO</name>
<comment type="similarity">
    <text evidence="2">Belongs to the TRAFAC class myosin-kinesin ATPase superfamily. Kinesin family.</text>
</comment>
<protein>
    <recommendedName>
        <fullName evidence="4">Kinesin motor domain-containing protein</fullName>
    </recommendedName>
</protein>
<dbReference type="GO" id="GO:0015630">
    <property type="term" value="C:microtubule cytoskeleton"/>
    <property type="evidence" value="ECO:0007669"/>
    <property type="project" value="TreeGrafter"/>
</dbReference>
<dbReference type="GO" id="GO:0007018">
    <property type="term" value="P:microtubule-based movement"/>
    <property type="evidence" value="ECO:0007669"/>
    <property type="project" value="InterPro"/>
</dbReference>
<dbReference type="Pfam" id="PF16796">
    <property type="entry name" value="Microtub_bd"/>
    <property type="match status" value="1"/>
</dbReference>
<proteinExistence type="inferred from homology"/>
<sequence length="130" mass="14901">MATTNPPKNGCKNTAGESLSPRSTRGYLRTSNIRVFCRCRPLNQAEIANGSTSIVDFDSSQENELQIICSDSSKKQFKFDHVFRPGSDQGCFCTNFTNCDFHAGWVQRLYICLWTNWNWKDLYNGRNSRK</sequence>
<comment type="caution">
    <text evidence="2">Lacks conserved residue(s) required for the propagation of feature annotation.</text>
</comment>
<evidence type="ECO:0000256" key="2">
    <source>
        <dbReference type="PROSITE-ProRule" id="PRU00283"/>
    </source>
</evidence>
<comment type="caution">
    <text evidence="5">The sequence shown here is derived from an EMBL/GenBank/DDBJ whole genome shotgun (WGS) entry which is preliminary data.</text>
</comment>
<dbReference type="AlphaFoldDB" id="A0AA38YTH2"/>
<dbReference type="PROSITE" id="PS50067">
    <property type="entry name" value="KINESIN_MOTOR_2"/>
    <property type="match status" value="1"/>
</dbReference>
<evidence type="ECO:0000313" key="6">
    <source>
        <dbReference type="Proteomes" id="UP001168098"/>
    </source>
</evidence>
<dbReference type="PANTHER" id="PTHR47972">
    <property type="entry name" value="KINESIN-LIKE PROTEIN KLP-3"/>
    <property type="match status" value="1"/>
</dbReference>
<keyword evidence="1" id="KW-0505">Motor protein</keyword>
<feature type="region of interest" description="Disordered" evidence="3">
    <location>
        <begin position="1"/>
        <end position="24"/>
    </location>
</feature>
<dbReference type="InterPro" id="IPR031852">
    <property type="entry name" value="Vik1/Cik1_MT-bd"/>
</dbReference>
<dbReference type="InterPro" id="IPR027417">
    <property type="entry name" value="P-loop_NTPase"/>
</dbReference>
<dbReference type="InterPro" id="IPR036961">
    <property type="entry name" value="Kinesin_motor_dom_sf"/>
</dbReference>
<dbReference type="InterPro" id="IPR001752">
    <property type="entry name" value="Kinesin_motor_dom"/>
</dbReference>
<dbReference type="InterPro" id="IPR027640">
    <property type="entry name" value="Kinesin-like_fam"/>
</dbReference>
<organism evidence="5 6">
    <name type="scientific">Vitis rotundifolia</name>
    <name type="common">Muscadine grape</name>
    <dbReference type="NCBI Taxonomy" id="103349"/>
    <lineage>
        <taxon>Eukaryota</taxon>
        <taxon>Viridiplantae</taxon>
        <taxon>Streptophyta</taxon>
        <taxon>Embryophyta</taxon>
        <taxon>Tracheophyta</taxon>
        <taxon>Spermatophyta</taxon>
        <taxon>Magnoliopsida</taxon>
        <taxon>eudicotyledons</taxon>
        <taxon>Gunneridae</taxon>
        <taxon>Pentapetalae</taxon>
        <taxon>rosids</taxon>
        <taxon>Vitales</taxon>
        <taxon>Vitaceae</taxon>
        <taxon>Viteae</taxon>
        <taxon>Vitis</taxon>
    </lineage>
</organism>
<dbReference type="Gene3D" id="3.40.850.10">
    <property type="entry name" value="Kinesin motor domain"/>
    <property type="match status" value="1"/>
</dbReference>
<gene>
    <name evidence="5" type="ORF">PVL29_025083</name>
</gene>
<dbReference type="EMBL" id="JARBHA010000018">
    <property type="protein sequence ID" value="KAJ9676383.1"/>
    <property type="molecule type" value="Genomic_DNA"/>
</dbReference>
<dbReference type="GO" id="GO:0008017">
    <property type="term" value="F:microtubule binding"/>
    <property type="evidence" value="ECO:0007669"/>
    <property type="project" value="InterPro"/>
</dbReference>
<dbReference type="Proteomes" id="UP001168098">
    <property type="component" value="Unassembled WGS sequence"/>
</dbReference>